<evidence type="ECO:0000256" key="2">
    <source>
        <dbReference type="ARBA" id="ARBA00022670"/>
    </source>
</evidence>
<evidence type="ECO:0000313" key="9">
    <source>
        <dbReference type="Proteomes" id="UP000322791"/>
    </source>
</evidence>
<keyword evidence="4 5" id="KW-0720">Serine protease</keyword>
<keyword evidence="2 5" id="KW-0645">Protease</keyword>
<feature type="active site" description="Charge relay system" evidence="5">
    <location>
        <position position="397"/>
    </location>
</feature>
<comment type="caution">
    <text evidence="8">The sequence shown here is derived from an EMBL/GenBank/DDBJ whole genome shotgun (WGS) entry which is preliminary data.</text>
</comment>
<dbReference type="InterPro" id="IPR036852">
    <property type="entry name" value="Peptidase_S8/S53_dom_sf"/>
</dbReference>
<dbReference type="RefSeq" id="WP_149071587.1">
    <property type="nucleotide sequence ID" value="NZ_VTHL01000014.1"/>
</dbReference>
<gene>
    <name evidence="8" type="ORF">FY528_13690</name>
</gene>
<feature type="active site" description="Charge relay system" evidence="5">
    <location>
        <position position="183"/>
    </location>
</feature>
<evidence type="ECO:0000256" key="5">
    <source>
        <dbReference type="PROSITE-ProRule" id="PRU01240"/>
    </source>
</evidence>
<keyword evidence="9" id="KW-1185">Reference proteome</keyword>
<dbReference type="PROSITE" id="PS00138">
    <property type="entry name" value="SUBTILASE_SER"/>
    <property type="match status" value="1"/>
</dbReference>
<reference evidence="8 9" key="1">
    <citation type="submission" date="2019-08" db="EMBL/GenBank/DDBJ databases">
        <authorList>
            <person name="Seo M.-J."/>
        </authorList>
    </citation>
    <scope>NUCLEOTIDE SEQUENCE [LARGE SCALE GENOMIC DNA]</scope>
    <source>
        <strain evidence="8 9">KIGAM108</strain>
    </source>
</reference>
<evidence type="ECO:0000256" key="1">
    <source>
        <dbReference type="ARBA" id="ARBA00011073"/>
    </source>
</evidence>
<evidence type="ECO:0000313" key="8">
    <source>
        <dbReference type="EMBL" id="TYZ08093.1"/>
    </source>
</evidence>
<dbReference type="InterPro" id="IPR050131">
    <property type="entry name" value="Peptidase_S8_subtilisin-like"/>
</dbReference>
<dbReference type="GO" id="GO:0006508">
    <property type="term" value="P:proteolysis"/>
    <property type="evidence" value="ECO:0007669"/>
    <property type="project" value="UniProtKB-KW"/>
</dbReference>
<feature type="domain" description="Peptidase S8/S53" evidence="7">
    <location>
        <begin position="174"/>
        <end position="443"/>
    </location>
</feature>
<dbReference type="Gene3D" id="3.40.50.200">
    <property type="entry name" value="Peptidase S8/S53 domain"/>
    <property type="match status" value="1"/>
</dbReference>
<evidence type="ECO:0000256" key="3">
    <source>
        <dbReference type="ARBA" id="ARBA00022801"/>
    </source>
</evidence>
<feature type="active site" description="Charge relay system" evidence="5">
    <location>
        <position position="223"/>
    </location>
</feature>
<dbReference type="GO" id="GO:0004252">
    <property type="term" value="F:serine-type endopeptidase activity"/>
    <property type="evidence" value="ECO:0007669"/>
    <property type="project" value="UniProtKB-UniRule"/>
</dbReference>
<keyword evidence="3 5" id="KW-0378">Hydrolase</keyword>
<comment type="similarity">
    <text evidence="1 5">Belongs to the peptidase S8 family.</text>
</comment>
<evidence type="ECO:0000256" key="4">
    <source>
        <dbReference type="ARBA" id="ARBA00022825"/>
    </source>
</evidence>
<proteinExistence type="inferred from homology"/>
<protein>
    <submittedName>
        <fullName evidence="8">S8 family serine peptidase</fullName>
    </submittedName>
</protein>
<evidence type="ECO:0000256" key="6">
    <source>
        <dbReference type="SAM" id="SignalP"/>
    </source>
</evidence>
<name>A0A5D6UX53_9BACT</name>
<feature type="chain" id="PRO_5022814834" evidence="6">
    <location>
        <begin position="30"/>
        <end position="567"/>
    </location>
</feature>
<dbReference type="PRINTS" id="PR00723">
    <property type="entry name" value="SUBTILISIN"/>
</dbReference>
<dbReference type="InterPro" id="IPR015500">
    <property type="entry name" value="Peptidase_S8_subtilisin-rel"/>
</dbReference>
<dbReference type="SUPFAM" id="SSF52743">
    <property type="entry name" value="Subtilisin-like"/>
    <property type="match status" value="1"/>
</dbReference>
<dbReference type="Pfam" id="PF00082">
    <property type="entry name" value="Peptidase_S8"/>
    <property type="match status" value="1"/>
</dbReference>
<organism evidence="8 9">
    <name type="scientific">Hymenobacter lutimineralis</name>
    <dbReference type="NCBI Taxonomy" id="2606448"/>
    <lineage>
        <taxon>Bacteria</taxon>
        <taxon>Pseudomonadati</taxon>
        <taxon>Bacteroidota</taxon>
        <taxon>Cytophagia</taxon>
        <taxon>Cytophagales</taxon>
        <taxon>Hymenobacteraceae</taxon>
        <taxon>Hymenobacter</taxon>
    </lineage>
</organism>
<dbReference type="PROSITE" id="PS51892">
    <property type="entry name" value="SUBTILASE"/>
    <property type="match status" value="1"/>
</dbReference>
<accession>A0A5D6UX53</accession>
<dbReference type="PANTHER" id="PTHR43806">
    <property type="entry name" value="PEPTIDASE S8"/>
    <property type="match status" value="1"/>
</dbReference>
<dbReference type="InterPro" id="IPR023828">
    <property type="entry name" value="Peptidase_S8_Ser-AS"/>
</dbReference>
<dbReference type="EMBL" id="VTHL01000014">
    <property type="protein sequence ID" value="TYZ08093.1"/>
    <property type="molecule type" value="Genomic_DNA"/>
</dbReference>
<dbReference type="InterPro" id="IPR000209">
    <property type="entry name" value="Peptidase_S8/S53_dom"/>
</dbReference>
<keyword evidence="6" id="KW-0732">Signal</keyword>
<dbReference type="AlphaFoldDB" id="A0A5D6UX53"/>
<evidence type="ECO:0000259" key="7">
    <source>
        <dbReference type="Pfam" id="PF00082"/>
    </source>
</evidence>
<feature type="signal peptide" evidence="6">
    <location>
        <begin position="1"/>
        <end position="29"/>
    </location>
</feature>
<sequence>MHHYQAFIRNVKRIAVALCLALVARPASAQRTSAAAEPYWVLLGDKKGTTLDARRYFTPAAQRRRQRQHLPAADSTDFPVRADYVQAIRQRADTLTFVSRWFNAVACRATPAQVAALQRLPGVRAVVRRTVSNTPDAQPAVAAPAPLTGLDLQLARQQTAALGLGALHQAQLTGKGLRIAIFDVGFSGTDTHAAFAHLRNSQRVVSTWDFIRQRPFVYDYGTHGTQVLSCLAGQLPDGTGLGVAQDAEFLLARTEREYSERYSEEEAWLAAVEWADRNGADIINSSLGYTERRYFREQMNGRTSLVARAAALAVRKGMLVVCAAGNDGDDLRWGIVGTPADQDSVLSVGGIDPATWLPESFSSRGPTANRHLKPNVVAFGEAITAVPGGYERTEGTSFASPLVAGLAACLWQQQRQLSVMQLFQALQQAGSLYPYFDYAQGYGCPTAARALAPAASAPSPTFDFVRTDSTLRVVIREQPAAGPLPYEEIAAAVTSTAVDEEPLLPAQAKAPAYLYLHVADARGVLRTYEVREVTQRVVAQVQLSALLPQDVVRVAFNGYTHSYTVQP</sequence>
<dbReference type="PANTHER" id="PTHR43806:SF67">
    <property type="entry name" value="EGF-LIKE DOMAIN-CONTAINING PROTEIN"/>
    <property type="match status" value="1"/>
</dbReference>
<dbReference type="Proteomes" id="UP000322791">
    <property type="component" value="Unassembled WGS sequence"/>
</dbReference>